<evidence type="ECO:0000313" key="6">
    <source>
        <dbReference type="Proteomes" id="UP000490060"/>
    </source>
</evidence>
<proteinExistence type="inferred from homology"/>
<evidence type="ECO:0000256" key="1">
    <source>
        <dbReference type="ARBA" id="ARBA00009353"/>
    </source>
</evidence>
<gene>
    <name evidence="5" type="ORF">TNO010_120150</name>
</gene>
<dbReference type="AlphaFoldDB" id="A0A2I2LDJ7"/>
<accession>A0A2I2LDJ7</accession>
<dbReference type="InterPro" id="IPR036291">
    <property type="entry name" value="NAD(P)-bd_dom_sf"/>
</dbReference>
<dbReference type="InterPro" id="IPR013549">
    <property type="entry name" value="DUF1731"/>
</dbReference>
<dbReference type="NCBIfam" id="TIGR01777">
    <property type="entry name" value="yfcH"/>
    <property type="match status" value="1"/>
</dbReference>
<keyword evidence="2" id="KW-0812">Transmembrane</keyword>
<dbReference type="Gene3D" id="3.40.50.720">
    <property type="entry name" value="NAD(P)-binding Rossmann-like Domain"/>
    <property type="match status" value="1"/>
</dbReference>
<organism evidence="5 6">
    <name type="scientific">Tenacibaculum finnmarkense genomovar ulcerans</name>
    <dbReference type="NCBI Taxonomy" id="2781388"/>
    <lineage>
        <taxon>Bacteria</taxon>
        <taxon>Pseudomonadati</taxon>
        <taxon>Bacteroidota</taxon>
        <taxon>Flavobacteriia</taxon>
        <taxon>Flavobacteriales</taxon>
        <taxon>Flavobacteriaceae</taxon>
        <taxon>Tenacibaculum</taxon>
        <taxon>Tenacibaculum finnmarkense</taxon>
    </lineage>
</organism>
<evidence type="ECO:0000259" key="4">
    <source>
        <dbReference type="Pfam" id="PF08338"/>
    </source>
</evidence>
<dbReference type="PANTHER" id="PTHR11092">
    <property type="entry name" value="SUGAR NUCLEOTIDE EPIMERASE RELATED"/>
    <property type="match status" value="1"/>
</dbReference>
<protein>
    <submittedName>
        <fullName evidence="5">Epimerase</fullName>
    </submittedName>
</protein>
<keyword evidence="2" id="KW-1133">Transmembrane helix</keyword>
<dbReference type="Pfam" id="PF01370">
    <property type="entry name" value="Epimerase"/>
    <property type="match status" value="1"/>
</dbReference>
<dbReference type="Pfam" id="PF08338">
    <property type="entry name" value="DUF1731"/>
    <property type="match status" value="1"/>
</dbReference>
<feature type="transmembrane region" description="Helical" evidence="2">
    <location>
        <begin position="242"/>
        <end position="264"/>
    </location>
</feature>
<dbReference type="SUPFAM" id="SSF51735">
    <property type="entry name" value="NAD(P)-binding Rossmann-fold domains"/>
    <property type="match status" value="1"/>
</dbReference>
<dbReference type="Proteomes" id="UP000490060">
    <property type="component" value="Unassembled WGS sequence"/>
</dbReference>
<feature type="domain" description="DUF1731" evidence="4">
    <location>
        <begin position="247"/>
        <end position="291"/>
    </location>
</feature>
<name>A0A2I2LDJ7_9FLAO</name>
<keyword evidence="2" id="KW-0472">Membrane</keyword>
<evidence type="ECO:0000256" key="2">
    <source>
        <dbReference type="SAM" id="Phobius"/>
    </source>
</evidence>
<dbReference type="RefSeq" id="WP_172504848.1">
    <property type="nucleotide sequence ID" value="NZ_OENE01000004.1"/>
</dbReference>
<sequence>MTKVLITGGTGLVGKKLQQVFKELNIDVAILSRNPKKKNEFKWDISKKYIDKKAFENVTHIIHLAGAGIADKRWTAQRKEIIMNSRVAAANLLFDKIKELNIPLKGFISASGIGYYGAVTSGQIFTETDVPQNDFISKVCVAWEKSANQFKALNIPVTILRTGVVLSKFGGALPKINTPLFLASLGSGTQYMPWIHIDDLCNLYVKATQKNEFTGIYNAVAPEHQTNKSFTKTLGKTIKKPMLFLNAPAFVLKFILGEMACILLKGSRVSAKKTAEKYVFKYPDLKSALLAIYQKNK</sequence>
<comment type="similarity">
    <text evidence="1">Belongs to the NAD(P)-dependent epimerase/dehydratase family. SDR39U1 subfamily.</text>
</comment>
<dbReference type="PANTHER" id="PTHR11092:SF0">
    <property type="entry name" value="EPIMERASE FAMILY PROTEIN SDR39U1"/>
    <property type="match status" value="1"/>
</dbReference>
<reference evidence="5 6" key="1">
    <citation type="submission" date="2017-11" db="EMBL/GenBank/DDBJ databases">
        <authorList>
            <person name="Duchaud E."/>
        </authorList>
    </citation>
    <scope>NUCLEOTIDE SEQUENCE [LARGE SCALE GENOMIC DNA]</scope>
    <source>
        <strain evidence="5 6">TNO010</strain>
    </source>
</reference>
<dbReference type="InterPro" id="IPR010099">
    <property type="entry name" value="SDR39U1"/>
</dbReference>
<feature type="domain" description="NAD-dependent epimerase/dehydratase" evidence="3">
    <location>
        <begin position="4"/>
        <end position="218"/>
    </location>
</feature>
<dbReference type="InterPro" id="IPR001509">
    <property type="entry name" value="Epimerase_deHydtase"/>
</dbReference>
<evidence type="ECO:0000259" key="3">
    <source>
        <dbReference type="Pfam" id="PF01370"/>
    </source>
</evidence>
<evidence type="ECO:0000313" key="5">
    <source>
        <dbReference type="EMBL" id="SOS58346.1"/>
    </source>
</evidence>
<dbReference type="EMBL" id="OENE01000004">
    <property type="protein sequence ID" value="SOS58346.1"/>
    <property type="molecule type" value="Genomic_DNA"/>
</dbReference>